<dbReference type="Pfam" id="PF07386">
    <property type="entry name" value="DUF1499"/>
    <property type="match status" value="1"/>
</dbReference>
<proteinExistence type="predicted"/>
<evidence type="ECO:0000256" key="1">
    <source>
        <dbReference type="SAM" id="SignalP"/>
    </source>
</evidence>
<gene>
    <name evidence="2" type="ORF">HY30_14565</name>
</gene>
<name>A0A062UDR5_9PROT</name>
<dbReference type="EMBL" id="AWFG01000015">
    <property type="protein sequence ID" value="KCZ59488.1"/>
    <property type="molecule type" value="Genomic_DNA"/>
</dbReference>
<evidence type="ECO:0008006" key="4">
    <source>
        <dbReference type="Google" id="ProtNLM"/>
    </source>
</evidence>
<dbReference type="PATRIC" id="fig|1280947.3.peg.1235"/>
<accession>A0A062UDR5</accession>
<sequence>MLNMSLKTVALCCASSLLLMACATTPAPAGDWLSFATLEPGLPTNRALACDPDICLAADASRPTATYDVSAKAVAAALLKLEPSADFRTEANGDIRARYVDTTAILRFRDDVDVLIRPVTDTSAKVAIYSRSRVGLSDLGKNGARIEALEKDLVTEFAG</sequence>
<keyword evidence="3" id="KW-1185">Reference proteome</keyword>
<keyword evidence="1" id="KW-0732">Signal</keyword>
<comment type="caution">
    <text evidence="2">The sequence shown here is derived from an EMBL/GenBank/DDBJ whole genome shotgun (WGS) entry which is preliminary data.</text>
</comment>
<dbReference type="AlphaFoldDB" id="A0A062UDR5"/>
<protein>
    <recommendedName>
        <fullName evidence="4">DUF1499 domain-containing protein</fullName>
    </recommendedName>
</protein>
<dbReference type="eggNOG" id="COG4446">
    <property type="taxonomic scope" value="Bacteria"/>
</dbReference>
<reference evidence="2 3" key="1">
    <citation type="journal article" date="2014" name="Antonie Van Leeuwenhoek">
        <title>Hyphomonas beringensis sp. nov. and Hyphomonas chukchiensis sp. nov., isolated from surface seawater of the Bering Sea and Chukchi Sea.</title>
        <authorList>
            <person name="Li C."/>
            <person name="Lai Q."/>
            <person name="Li G."/>
            <person name="Dong C."/>
            <person name="Wang J."/>
            <person name="Liao Y."/>
            <person name="Shao Z."/>
        </authorList>
    </citation>
    <scope>NUCLEOTIDE SEQUENCE [LARGE SCALE GENOMIC DNA]</scope>
    <source>
        <strain evidence="2 3">BH-BN04-4</strain>
    </source>
</reference>
<feature type="chain" id="PRO_5001614442" description="DUF1499 domain-containing protein" evidence="1">
    <location>
        <begin position="30"/>
        <end position="159"/>
    </location>
</feature>
<feature type="signal peptide" evidence="1">
    <location>
        <begin position="1"/>
        <end position="29"/>
    </location>
</feature>
<dbReference type="InterPro" id="IPR010865">
    <property type="entry name" value="DUF1499"/>
</dbReference>
<organism evidence="2 3">
    <name type="scientific">Hyphomonas chukchiensis</name>
    <dbReference type="NCBI Taxonomy" id="1280947"/>
    <lineage>
        <taxon>Bacteria</taxon>
        <taxon>Pseudomonadati</taxon>
        <taxon>Pseudomonadota</taxon>
        <taxon>Alphaproteobacteria</taxon>
        <taxon>Hyphomonadales</taxon>
        <taxon>Hyphomonadaceae</taxon>
        <taxon>Hyphomonas</taxon>
    </lineage>
</organism>
<evidence type="ECO:0000313" key="3">
    <source>
        <dbReference type="Proteomes" id="UP000027190"/>
    </source>
</evidence>
<dbReference type="Proteomes" id="UP000027190">
    <property type="component" value="Unassembled WGS sequence"/>
</dbReference>
<dbReference type="STRING" id="1280947.HY30_14565"/>
<dbReference type="PROSITE" id="PS51257">
    <property type="entry name" value="PROKAR_LIPOPROTEIN"/>
    <property type="match status" value="1"/>
</dbReference>
<evidence type="ECO:0000313" key="2">
    <source>
        <dbReference type="EMBL" id="KCZ59488.1"/>
    </source>
</evidence>